<feature type="domain" description="Glycosyl transferase family 28 C-terminal" evidence="5">
    <location>
        <begin position="218"/>
        <end position="374"/>
    </location>
</feature>
<dbReference type="Pfam" id="PF04101">
    <property type="entry name" value="Glyco_tran_28_C"/>
    <property type="match status" value="1"/>
</dbReference>
<reference evidence="7 8" key="1">
    <citation type="submission" date="2020-08" db="EMBL/GenBank/DDBJ databases">
        <title>Cohnella phylogeny.</title>
        <authorList>
            <person name="Dunlap C."/>
        </authorList>
    </citation>
    <scope>NUCLEOTIDE SEQUENCE [LARGE SCALE GENOMIC DNA]</scope>
    <source>
        <strain evidence="7 8">DSM 28246</strain>
    </source>
</reference>
<comment type="subcellular location">
    <subcellularLocation>
        <location evidence="1">Membrane</location>
    </subcellularLocation>
</comment>
<dbReference type="Gene3D" id="3.40.50.2000">
    <property type="entry name" value="Glycogen Phosphorylase B"/>
    <property type="match status" value="1"/>
</dbReference>
<comment type="similarity">
    <text evidence="2">Belongs to the glycosyltransferase 28 family.</text>
</comment>
<dbReference type="InterPro" id="IPR009695">
    <property type="entry name" value="Diacylglyc_glucosyltr_N"/>
</dbReference>
<accession>A0A7X0RVN7</accession>
<sequence length="394" mass="43296">MGEQPEMTTLPRRGPKVLILYAQFGEGHWQAAQALKAGFERHGIADVRLLDLMAESHPIVNGVSRFVYRNSYAYWPQVYGWVYAATKDMKPRSLFAHWLHSFGADTMKRLIRREQPDIVIHTFPALVLPAMAGRLGRRIRMYNVVTDFELHMRWVHPQVNKYYVATEDLRDQLAGTGVPRERIAVTGIPLRGAFGRGHGRSALAAAAARYGLDARRPVVLVMAGAQGALPGVRELCGRLCAEPGVQTAIVCGRNRALADDLRLAFAGNGNVAVFDYVEQIDELMGLSTCIVTKPGGLTLSEAILAGLPIFLYRPVPGQERGNARYLAAKGAAVVCRTGRELANAVLGLLGDPAKRREMLSALEGLRKKDAADRIVLDILQDLPIIEMNESAARI</sequence>
<dbReference type="EMBL" id="JACJVP010000047">
    <property type="protein sequence ID" value="MBB6674473.1"/>
    <property type="molecule type" value="Genomic_DNA"/>
</dbReference>
<dbReference type="PANTHER" id="PTHR43025">
    <property type="entry name" value="MONOGALACTOSYLDIACYLGLYCEROL SYNTHASE"/>
    <property type="match status" value="1"/>
</dbReference>
<dbReference type="InterPro" id="IPR050519">
    <property type="entry name" value="Glycosyltransf_28_UgtP"/>
</dbReference>
<keyword evidence="3" id="KW-0328">Glycosyltransferase</keyword>
<dbReference type="InterPro" id="IPR007235">
    <property type="entry name" value="Glyco_trans_28_C"/>
</dbReference>
<evidence type="ECO:0000259" key="6">
    <source>
        <dbReference type="Pfam" id="PF06925"/>
    </source>
</evidence>
<gene>
    <name evidence="7" type="ORF">H7C19_27700</name>
</gene>
<dbReference type="AlphaFoldDB" id="A0A7X0RVN7"/>
<dbReference type="GO" id="GO:0016758">
    <property type="term" value="F:hexosyltransferase activity"/>
    <property type="evidence" value="ECO:0007669"/>
    <property type="project" value="InterPro"/>
</dbReference>
<keyword evidence="8" id="KW-1185">Reference proteome</keyword>
<evidence type="ECO:0000256" key="3">
    <source>
        <dbReference type="ARBA" id="ARBA00022676"/>
    </source>
</evidence>
<organism evidence="7 8">
    <name type="scientific">Cohnella nanjingensis</name>
    <dbReference type="NCBI Taxonomy" id="1387779"/>
    <lineage>
        <taxon>Bacteria</taxon>
        <taxon>Bacillati</taxon>
        <taxon>Bacillota</taxon>
        <taxon>Bacilli</taxon>
        <taxon>Bacillales</taxon>
        <taxon>Paenibacillaceae</taxon>
        <taxon>Cohnella</taxon>
    </lineage>
</organism>
<protein>
    <submittedName>
        <fullName evidence="7">Diacylglycerol glucosyltransferase</fullName>
    </submittedName>
</protein>
<feature type="domain" description="Diacylglycerol glucosyltransferase N-terminal" evidence="6">
    <location>
        <begin position="28"/>
        <end position="189"/>
    </location>
</feature>
<evidence type="ECO:0000256" key="4">
    <source>
        <dbReference type="ARBA" id="ARBA00022679"/>
    </source>
</evidence>
<evidence type="ECO:0000313" key="7">
    <source>
        <dbReference type="EMBL" id="MBB6674473.1"/>
    </source>
</evidence>
<proteinExistence type="inferred from homology"/>
<dbReference type="PANTHER" id="PTHR43025:SF3">
    <property type="entry name" value="MONOGALACTOSYLDIACYLGLYCEROL SYNTHASE 1, CHLOROPLASTIC"/>
    <property type="match status" value="1"/>
</dbReference>
<dbReference type="SUPFAM" id="SSF53756">
    <property type="entry name" value="UDP-Glycosyltransferase/glycogen phosphorylase"/>
    <property type="match status" value="1"/>
</dbReference>
<evidence type="ECO:0000256" key="2">
    <source>
        <dbReference type="ARBA" id="ARBA00006962"/>
    </source>
</evidence>
<comment type="caution">
    <text evidence="7">The sequence shown here is derived from an EMBL/GenBank/DDBJ whole genome shotgun (WGS) entry which is preliminary data.</text>
</comment>
<dbReference type="GO" id="GO:0009247">
    <property type="term" value="P:glycolipid biosynthetic process"/>
    <property type="evidence" value="ECO:0007669"/>
    <property type="project" value="InterPro"/>
</dbReference>
<evidence type="ECO:0000259" key="5">
    <source>
        <dbReference type="Pfam" id="PF04101"/>
    </source>
</evidence>
<name>A0A7X0RVN7_9BACL</name>
<evidence type="ECO:0000313" key="8">
    <source>
        <dbReference type="Proteomes" id="UP000547209"/>
    </source>
</evidence>
<dbReference type="RefSeq" id="WP_185672331.1">
    <property type="nucleotide sequence ID" value="NZ_JACJVP010000047.1"/>
</dbReference>
<evidence type="ECO:0000256" key="1">
    <source>
        <dbReference type="ARBA" id="ARBA00004370"/>
    </source>
</evidence>
<dbReference type="Pfam" id="PF06925">
    <property type="entry name" value="MGDG_synth"/>
    <property type="match status" value="1"/>
</dbReference>
<keyword evidence="4 7" id="KW-0808">Transferase</keyword>
<dbReference type="Proteomes" id="UP000547209">
    <property type="component" value="Unassembled WGS sequence"/>
</dbReference>
<dbReference type="GO" id="GO:0016020">
    <property type="term" value="C:membrane"/>
    <property type="evidence" value="ECO:0007669"/>
    <property type="project" value="UniProtKB-SubCell"/>
</dbReference>